<dbReference type="RefSeq" id="WP_380744229.1">
    <property type="nucleotide sequence ID" value="NZ_JBHTLI010000001.1"/>
</dbReference>
<keyword evidence="1" id="KW-0808">Transferase</keyword>
<dbReference type="EMBL" id="JBHTLI010000001">
    <property type="protein sequence ID" value="MFD1095467.1"/>
    <property type="molecule type" value="Genomic_DNA"/>
</dbReference>
<dbReference type="Gene3D" id="3.40.50.150">
    <property type="entry name" value="Vaccinia Virus protein VP39"/>
    <property type="match status" value="1"/>
</dbReference>
<dbReference type="EC" id="2.1.1.-" evidence="1"/>
<evidence type="ECO:0000313" key="2">
    <source>
        <dbReference type="Proteomes" id="UP001597131"/>
    </source>
</evidence>
<gene>
    <name evidence="1" type="ORF">ACFQ3Q_06895</name>
</gene>
<sequence length="178" mass="20945">MLLPEYFISPAKEKQRYEEHNNDVTDKRYQDFVSPITSAVINEFPETAMGLDYGCGTGPVAASELGKKNYQIILYDPYFRNDREALTKLYDFIICCEVMEHFQEPAKEFRKLFGLLKPGGKLYCKTALYSPEIDFEKWYYKNDPTHVFLYTKKSLEIIRELFRFSDVEIGPDLIVFRK</sequence>
<accession>A0ABW3NRJ9</accession>
<dbReference type="GO" id="GO:0008168">
    <property type="term" value="F:methyltransferase activity"/>
    <property type="evidence" value="ECO:0007669"/>
    <property type="project" value="UniProtKB-KW"/>
</dbReference>
<dbReference type="CDD" id="cd02440">
    <property type="entry name" value="AdoMet_MTases"/>
    <property type="match status" value="1"/>
</dbReference>
<comment type="caution">
    <text evidence="1">The sequence shown here is derived from an EMBL/GenBank/DDBJ whole genome shotgun (WGS) entry which is preliminary data.</text>
</comment>
<dbReference type="GO" id="GO:0032259">
    <property type="term" value="P:methylation"/>
    <property type="evidence" value="ECO:0007669"/>
    <property type="project" value="UniProtKB-KW"/>
</dbReference>
<dbReference type="Proteomes" id="UP001597131">
    <property type="component" value="Unassembled WGS sequence"/>
</dbReference>
<evidence type="ECO:0000313" key="1">
    <source>
        <dbReference type="EMBL" id="MFD1095467.1"/>
    </source>
</evidence>
<dbReference type="SUPFAM" id="SSF53335">
    <property type="entry name" value="S-adenosyl-L-methionine-dependent methyltransferases"/>
    <property type="match status" value="1"/>
</dbReference>
<protein>
    <submittedName>
        <fullName evidence="1">Class I SAM-dependent methyltransferase</fullName>
        <ecNumber evidence="1">2.1.1.-</ecNumber>
    </submittedName>
</protein>
<name>A0ABW3NRJ9_9FLAO</name>
<dbReference type="Pfam" id="PF13489">
    <property type="entry name" value="Methyltransf_23"/>
    <property type="match status" value="1"/>
</dbReference>
<reference evidence="2" key="1">
    <citation type="journal article" date="2019" name="Int. J. Syst. Evol. Microbiol.">
        <title>The Global Catalogue of Microorganisms (GCM) 10K type strain sequencing project: providing services to taxonomists for standard genome sequencing and annotation.</title>
        <authorList>
            <consortium name="The Broad Institute Genomics Platform"/>
            <consortium name="The Broad Institute Genome Sequencing Center for Infectious Disease"/>
            <person name="Wu L."/>
            <person name="Ma J."/>
        </authorList>
    </citation>
    <scope>NUCLEOTIDE SEQUENCE [LARGE SCALE GENOMIC DNA]</scope>
    <source>
        <strain evidence="2">CCUG 64793</strain>
    </source>
</reference>
<organism evidence="1 2">
    <name type="scientific">Salegentibacter chungangensis</name>
    <dbReference type="NCBI Taxonomy" id="1335724"/>
    <lineage>
        <taxon>Bacteria</taxon>
        <taxon>Pseudomonadati</taxon>
        <taxon>Bacteroidota</taxon>
        <taxon>Flavobacteriia</taxon>
        <taxon>Flavobacteriales</taxon>
        <taxon>Flavobacteriaceae</taxon>
        <taxon>Salegentibacter</taxon>
    </lineage>
</organism>
<keyword evidence="1" id="KW-0489">Methyltransferase</keyword>
<dbReference type="InterPro" id="IPR029063">
    <property type="entry name" value="SAM-dependent_MTases_sf"/>
</dbReference>
<proteinExistence type="predicted"/>
<keyword evidence="2" id="KW-1185">Reference proteome</keyword>